<keyword evidence="1" id="KW-0808">Transferase</keyword>
<dbReference type="EMBL" id="CP073346">
    <property type="protein sequence ID" value="UTW07208.1"/>
    <property type="molecule type" value="Genomic_DNA"/>
</dbReference>
<dbReference type="InterPro" id="IPR011990">
    <property type="entry name" value="TPR-like_helical_dom_sf"/>
</dbReference>
<keyword evidence="2" id="KW-0802">TPR repeat</keyword>
<dbReference type="PROSITE" id="PS50005">
    <property type="entry name" value="TPR"/>
    <property type="match status" value="1"/>
</dbReference>
<dbReference type="Pfam" id="PF13432">
    <property type="entry name" value="TPR_16"/>
    <property type="match status" value="1"/>
</dbReference>
<dbReference type="InterPro" id="IPR019734">
    <property type="entry name" value="TPR_rpt"/>
</dbReference>
<dbReference type="InterPro" id="IPR026634">
    <property type="entry name" value="TPST-like"/>
</dbReference>
<dbReference type="Gene3D" id="3.40.50.300">
    <property type="entry name" value="P-loop containing nucleotide triphosphate hydrolases"/>
    <property type="match status" value="1"/>
</dbReference>
<sequence length="894" mass="99908">MSYAPILRQLADRQQFGELLANAQAYWHEAEDCQALPLLALAHAQLGQRHEALAWLAEAEARLVQLDLDARVDLAGGYCLLQRPLDATPLLEAALEAQPEHALALARLAWCRMHDGQAELARQLYQRSAELAPQRLPVWSALARLCLEAGDTAAAQQALDAAIERLMDVQGELPEAVVAQFSAQFRGLQLEIWLAQDGLARAEQWLDARRHSLSEDEWSGLLCGYGALLAGHDRHAAAEEALRQGLKHYPKNSALLSQLAELAQVQGRTLQAIQLLRRLIQLPDMQEAQAVSLWLRLSAACLQQDGEQARQAAQKAIELAQGLQAGESISEAGLLGLRLQAKQALAQVESQAQQFEVAERLFGEVLAENPWSVPALQGLGQQQMQRGKIDEAVALFERIRQVDPPRGYASLINARQFPEDVETLERMEQAARQPSLEGSLRAGLLLQLAAAWEKRKDYDRAFALAKEANDASRKLLRYDGKAHRNSCARIRHAFSRSLYQHRQGCGLDSTLPVYVVGMPRSGTTLVEQILAGHSQIFGAGELGVIPQRIAGLNRWERHSGSGRHYPDCVDDLSPYVTAGIANGILDELREYAPEARHIVDKLPHNFENIGLIKFLFPRAKIISVRRDPRDIAISNYFTDYQAKHGGMGFAYDLGAIGEQLADHNLLMHHWQQLFPGEILEINYEDVVGDLEGSARKMLEYIGVAWESQVLAFNELERPVKTASVWQVRQPVYQTSKAKWLRYQNHLAPLIQGTNARIEWDPIEMVTLPEPGLLNEGVELYRQERLDEAEYRFKKLLHHIPEHAAANFMVGLIYVRKGHLKAGIELMEAGHGKCPWNPNWRKDLIQAYQLAGDTEKTEALQRTRRTEPNDDPDDQGQPLGSATFTETLGDPGRIV</sequence>
<evidence type="ECO:0000313" key="4">
    <source>
        <dbReference type="EMBL" id="UTW07208.1"/>
    </source>
</evidence>
<evidence type="ECO:0000256" key="3">
    <source>
        <dbReference type="SAM" id="MobiDB-lite"/>
    </source>
</evidence>
<organism evidence="4 5">
    <name type="scientific">Pseudomonas benzenivorans</name>
    <dbReference type="NCBI Taxonomy" id="556533"/>
    <lineage>
        <taxon>Bacteria</taxon>
        <taxon>Pseudomonadati</taxon>
        <taxon>Pseudomonadota</taxon>
        <taxon>Gammaproteobacteria</taxon>
        <taxon>Pseudomonadales</taxon>
        <taxon>Pseudomonadaceae</taxon>
        <taxon>Pseudomonas</taxon>
    </lineage>
</organism>
<name>A0ABY5H551_9PSED</name>
<dbReference type="SUPFAM" id="SSF48452">
    <property type="entry name" value="TPR-like"/>
    <property type="match status" value="2"/>
</dbReference>
<dbReference type="Gene3D" id="1.25.40.10">
    <property type="entry name" value="Tetratricopeptide repeat domain"/>
    <property type="match status" value="4"/>
</dbReference>
<feature type="repeat" description="TPR" evidence="2">
    <location>
        <begin position="373"/>
        <end position="406"/>
    </location>
</feature>
<gene>
    <name evidence="4" type="ORF">KDW96_18880</name>
</gene>
<evidence type="ECO:0000313" key="5">
    <source>
        <dbReference type="Proteomes" id="UP001059672"/>
    </source>
</evidence>
<dbReference type="Pfam" id="PF13469">
    <property type="entry name" value="Sulfotransfer_3"/>
    <property type="match status" value="1"/>
</dbReference>
<dbReference type="Pfam" id="PF14559">
    <property type="entry name" value="TPR_19"/>
    <property type="match status" value="2"/>
</dbReference>
<protein>
    <submittedName>
        <fullName evidence="4">Sulfotransferase</fullName>
    </submittedName>
</protein>
<dbReference type="SMART" id="SM00028">
    <property type="entry name" value="TPR"/>
    <property type="match status" value="10"/>
</dbReference>
<keyword evidence="5" id="KW-1185">Reference proteome</keyword>
<dbReference type="RefSeq" id="WP_255837770.1">
    <property type="nucleotide sequence ID" value="NZ_CP073346.1"/>
</dbReference>
<dbReference type="PANTHER" id="PTHR12788:SF10">
    <property type="entry name" value="PROTEIN-TYROSINE SULFOTRANSFERASE"/>
    <property type="match status" value="1"/>
</dbReference>
<reference evidence="4" key="1">
    <citation type="submission" date="2021-04" db="EMBL/GenBank/DDBJ databases">
        <title>Oceanospirillales bacteria with DddD are important DMSP degraders in coastal seawater.</title>
        <authorList>
            <person name="Liu J."/>
        </authorList>
    </citation>
    <scope>NUCLEOTIDE SEQUENCE</scope>
    <source>
        <strain evidence="4">D13-4</strain>
    </source>
</reference>
<accession>A0ABY5H551</accession>
<evidence type="ECO:0000256" key="2">
    <source>
        <dbReference type="PROSITE-ProRule" id="PRU00339"/>
    </source>
</evidence>
<dbReference type="InterPro" id="IPR027417">
    <property type="entry name" value="P-loop_NTPase"/>
</dbReference>
<dbReference type="SUPFAM" id="SSF52540">
    <property type="entry name" value="P-loop containing nucleoside triphosphate hydrolases"/>
    <property type="match status" value="1"/>
</dbReference>
<evidence type="ECO:0000256" key="1">
    <source>
        <dbReference type="ARBA" id="ARBA00022679"/>
    </source>
</evidence>
<feature type="region of interest" description="Disordered" evidence="3">
    <location>
        <begin position="856"/>
        <end position="894"/>
    </location>
</feature>
<dbReference type="PANTHER" id="PTHR12788">
    <property type="entry name" value="PROTEIN-TYROSINE SULFOTRANSFERASE 2"/>
    <property type="match status" value="1"/>
</dbReference>
<dbReference type="Proteomes" id="UP001059672">
    <property type="component" value="Chromosome"/>
</dbReference>
<proteinExistence type="predicted"/>
<feature type="compositionally biased region" description="Basic and acidic residues" evidence="3">
    <location>
        <begin position="856"/>
        <end position="867"/>
    </location>
</feature>